<feature type="compositionally biased region" description="Polar residues" evidence="1">
    <location>
        <begin position="596"/>
        <end position="613"/>
    </location>
</feature>
<keyword evidence="4" id="KW-1185">Reference proteome</keyword>
<feature type="compositionally biased region" description="Polar residues" evidence="1">
    <location>
        <begin position="550"/>
        <end position="559"/>
    </location>
</feature>
<feature type="region of interest" description="Disordered" evidence="1">
    <location>
        <begin position="184"/>
        <end position="223"/>
    </location>
</feature>
<dbReference type="EMBL" id="JAQQWL010000011">
    <property type="protein sequence ID" value="KAK8048703.1"/>
    <property type="molecule type" value="Genomic_DNA"/>
</dbReference>
<dbReference type="CDD" id="cd00056">
    <property type="entry name" value="ENDO3c"/>
    <property type="match status" value="1"/>
</dbReference>
<proteinExistence type="predicted"/>
<dbReference type="InterPro" id="IPR003265">
    <property type="entry name" value="HhH-GPD_domain"/>
</dbReference>
<dbReference type="SUPFAM" id="SSF48150">
    <property type="entry name" value="DNA-glycosylase"/>
    <property type="match status" value="1"/>
</dbReference>
<organism evidence="3 4">
    <name type="scientific">Apiospora phragmitis</name>
    <dbReference type="NCBI Taxonomy" id="2905665"/>
    <lineage>
        <taxon>Eukaryota</taxon>
        <taxon>Fungi</taxon>
        <taxon>Dikarya</taxon>
        <taxon>Ascomycota</taxon>
        <taxon>Pezizomycotina</taxon>
        <taxon>Sordariomycetes</taxon>
        <taxon>Xylariomycetidae</taxon>
        <taxon>Amphisphaeriales</taxon>
        <taxon>Apiosporaceae</taxon>
        <taxon>Apiospora</taxon>
    </lineage>
</organism>
<dbReference type="Pfam" id="PF00730">
    <property type="entry name" value="HhH-GPD"/>
    <property type="match status" value="1"/>
</dbReference>
<dbReference type="Proteomes" id="UP001480595">
    <property type="component" value="Unassembled WGS sequence"/>
</dbReference>
<gene>
    <name evidence="3" type="ORF">PG994_010433</name>
</gene>
<accession>A0ABR1TPW6</accession>
<feature type="region of interest" description="Disordered" evidence="1">
    <location>
        <begin position="517"/>
        <end position="623"/>
    </location>
</feature>
<sequence length="623" mass="68847">MQTRAAARRAAEAAQVQIQARERDSKVGGPKEAAASNDATILTASSSSTVQTQVAATTAGSDVVSNQSTDLIPGAIGAATLVPSTTTRKRSRKTSNVPVRGGWDVLPHNLGQLWAPNNVADEEAHITAKGSLYEVAAYLPLKKRLRSLRAPSSNDVVPVSMSYEQQHENGADKEEFKEQLEQLEHQSFPKAEQKAPKRKARKTKDNPYGLTPGETPYPDWQGPNPEQCEEIYRILADMHDDVQPLPPQKIPAPSLEVAGCGEVPCVLDGLIRTVLSGSTTFDMADKMLQALVDKFGVSEEGTGAGSVNWNNIRLADYDDVYQQLKSGGLGANKAKNIQAILGMIYEENLQRRAAYIEEQETGKEADVICASSKTKGQKDLEILRTDQKKLNLDFMHDMTKDEALHHFVRYPGVGVKTAACVTLFSLQRPCFAVDTHVFRMSRWLGWVPQKTNEDDTFRHLEVRCPDHLKYGLHQLFIRHGKTCYRCNDKSFKGTDAWNESICPLEHLLDRFSKRQAKPKELTNPENQGKAQGKKSKATGRGRPKRKDRSNSTMDDNTTGEVGAEETTKDQEVDEVDESMITNANVAPHGAEHDNNSDGNQTEGESELSESVVQRSKPEVSRSR</sequence>
<reference evidence="3 4" key="1">
    <citation type="submission" date="2023-01" db="EMBL/GenBank/DDBJ databases">
        <title>Analysis of 21 Apiospora genomes using comparative genomics revels a genus with tremendous synthesis potential of carbohydrate active enzymes and secondary metabolites.</title>
        <authorList>
            <person name="Sorensen T."/>
        </authorList>
    </citation>
    <scope>NUCLEOTIDE SEQUENCE [LARGE SCALE GENOMIC DNA]</scope>
    <source>
        <strain evidence="3 4">CBS 135458</strain>
    </source>
</reference>
<feature type="domain" description="HhH-GPD" evidence="2">
    <location>
        <begin position="275"/>
        <end position="482"/>
    </location>
</feature>
<feature type="compositionally biased region" description="Basic residues" evidence="1">
    <location>
        <begin position="531"/>
        <end position="547"/>
    </location>
</feature>
<dbReference type="RefSeq" id="XP_066710952.1">
    <property type="nucleotide sequence ID" value="XM_066861842.1"/>
</dbReference>
<dbReference type="Gene3D" id="1.10.340.30">
    <property type="entry name" value="Hypothetical protein, domain 2"/>
    <property type="match status" value="1"/>
</dbReference>
<evidence type="ECO:0000313" key="4">
    <source>
        <dbReference type="Proteomes" id="UP001480595"/>
    </source>
</evidence>
<dbReference type="PANTHER" id="PTHR47203">
    <property type="match status" value="1"/>
</dbReference>
<dbReference type="SMART" id="SM00478">
    <property type="entry name" value="ENDO3c"/>
    <property type="match status" value="1"/>
</dbReference>
<evidence type="ECO:0000256" key="1">
    <source>
        <dbReference type="SAM" id="MobiDB-lite"/>
    </source>
</evidence>
<comment type="caution">
    <text evidence="3">The sequence shown here is derived from an EMBL/GenBank/DDBJ whole genome shotgun (WGS) entry which is preliminary data.</text>
</comment>
<dbReference type="PANTHER" id="PTHR47203:SF1">
    <property type="entry name" value="HYPOTHETICAL BASE EXCISION DNA REPAIR PROTEIN (EUROFUNG)"/>
    <property type="match status" value="1"/>
</dbReference>
<name>A0ABR1TPW6_9PEZI</name>
<evidence type="ECO:0000313" key="3">
    <source>
        <dbReference type="EMBL" id="KAK8048703.1"/>
    </source>
</evidence>
<evidence type="ECO:0000259" key="2">
    <source>
        <dbReference type="SMART" id="SM00478"/>
    </source>
</evidence>
<dbReference type="InterPro" id="IPR011257">
    <property type="entry name" value="DNA_glycosylase"/>
</dbReference>
<protein>
    <submittedName>
        <fullName evidence="3">Amidophosphoribosyltransferase</fullName>
    </submittedName>
</protein>
<feature type="region of interest" description="Disordered" evidence="1">
    <location>
        <begin position="1"/>
        <end position="40"/>
    </location>
</feature>
<dbReference type="GeneID" id="92094905"/>